<dbReference type="Pfam" id="PF08484">
    <property type="entry name" value="Methyltransf_14"/>
    <property type="match status" value="1"/>
</dbReference>
<dbReference type="SUPFAM" id="SSF53335">
    <property type="entry name" value="S-adenosyl-L-methionine-dependent methyltransferases"/>
    <property type="match status" value="1"/>
</dbReference>
<dbReference type="Gene3D" id="6.20.50.110">
    <property type="entry name" value="Methyltransferase, zinc-binding domain"/>
    <property type="match status" value="1"/>
</dbReference>
<dbReference type="OrthoDB" id="3637131at2"/>
<dbReference type="Gene3D" id="3.40.50.720">
    <property type="entry name" value="NAD(P)-binding Rossmann-like Domain"/>
    <property type="match status" value="1"/>
</dbReference>
<name>A0A4V2FRB0_PSEST</name>
<accession>A0A4V2FRB0</accession>
<dbReference type="InterPro" id="IPR013691">
    <property type="entry name" value="MeTrfase_14"/>
</dbReference>
<evidence type="ECO:0000259" key="1">
    <source>
        <dbReference type="Pfam" id="PF08421"/>
    </source>
</evidence>
<comment type="caution">
    <text evidence="3">The sequence shown here is derived from an EMBL/GenBank/DDBJ whole genome shotgun (WGS) entry which is preliminary data.</text>
</comment>
<dbReference type="RefSeq" id="WP_130291996.1">
    <property type="nucleotide sequence ID" value="NZ_SHKL01000001.1"/>
</dbReference>
<feature type="domain" description="Methyltransferase putative zinc binding" evidence="1">
    <location>
        <begin position="12"/>
        <end position="64"/>
    </location>
</feature>
<dbReference type="InterPro" id="IPR013630">
    <property type="entry name" value="Methyltransf_Zn-bd_dom_put"/>
</dbReference>
<dbReference type="Pfam" id="PF08421">
    <property type="entry name" value="Methyltransf_13"/>
    <property type="match status" value="1"/>
</dbReference>
<reference evidence="3 4" key="1">
    <citation type="submission" date="2019-02" db="EMBL/GenBank/DDBJ databases">
        <title>Sequencing the genomes of 1000 actinobacteria strains.</title>
        <authorList>
            <person name="Klenk H.-P."/>
        </authorList>
    </citation>
    <scope>NUCLEOTIDE SEQUENCE [LARGE SCALE GENOMIC DNA]</scope>
    <source>
        <strain evidence="3 4">DSM 45779</strain>
    </source>
</reference>
<sequence>MPDDELITDIRCRSCRSDQGEIVLDAGRQPTAKVFPKVDDPSEDPLYPLRMWMCGQCHLAQLVEDPDTPEEEPGLEPDALVQQAEDAVAKMAAAGIVGEGTVLVEFGSPHGGSWWNILTRYGARPPEPGELADVVVDNLGMMHDADQADALERRTSLLKPDGTVLFQFHTLASIVAGGQWNALRHGHFAYYSTPALAGMLDSVGWAATTAWWFPLYGGSVLLAARRDGERDQALTDLIVSEEAAGMLKADVVRGLQHAADDMSGGLRQFIEAERAAGRTVWGYSAASRAVALLCRAQVGPDLLPAIADGGGGKHGRRMPGSGVPITAPGQMVSAKPDTVLLFIADLLPEVRRTVPEIEAKGGHWQIADELHVGY</sequence>
<protein>
    <submittedName>
        <fullName evidence="3">Putative zinc binding protein</fullName>
    </submittedName>
</protein>
<dbReference type="AlphaFoldDB" id="A0A4V2FRB0"/>
<evidence type="ECO:0000259" key="2">
    <source>
        <dbReference type="Pfam" id="PF08484"/>
    </source>
</evidence>
<feature type="domain" description="C-methyltransferase" evidence="2">
    <location>
        <begin position="215"/>
        <end position="365"/>
    </location>
</feature>
<gene>
    <name evidence="3" type="ORF">EV383_4842</name>
</gene>
<organism evidence="3 4">
    <name type="scientific">Pseudonocardia sediminis</name>
    <dbReference type="NCBI Taxonomy" id="1397368"/>
    <lineage>
        <taxon>Bacteria</taxon>
        <taxon>Bacillati</taxon>
        <taxon>Actinomycetota</taxon>
        <taxon>Actinomycetes</taxon>
        <taxon>Pseudonocardiales</taxon>
        <taxon>Pseudonocardiaceae</taxon>
        <taxon>Pseudonocardia</taxon>
    </lineage>
</organism>
<dbReference type="Gene3D" id="3.40.50.150">
    <property type="entry name" value="Vaccinia Virus protein VP39"/>
    <property type="match status" value="1"/>
</dbReference>
<dbReference type="Proteomes" id="UP000291591">
    <property type="component" value="Unassembled WGS sequence"/>
</dbReference>
<proteinExistence type="predicted"/>
<dbReference type="InterPro" id="IPR029063">
    <property type="entry name" value="SAM-dependent_MTases_sf"/>
</dbReference>
<evidence type="ECO:0000313" key="3">
    <source>
        <dbReference type="EMBL" id="RZT87910.1"/>
    </source>
</evidence>
<keyword evidence="4" id="KW-1185">Reference proteome</keyword>
<evidence type="ECO:0000313" key="4">
    <source>
        <dbReference type="Proteomes" id="UP000291591"/>
    </source>
</evidence>
<dbReference type="EMBL" id="SHKL01000001">
    <property type="protein sequence ID" value="RZT87910.1"/>
    <property type="molecule type" value="Genomic_DNA"/>
</dbReference>
<dbReference type="InterPro" id="IPR038576">
    <property type="entry name" value="Methyltransf_Zn-bd_dom_put_sf"/>
</dbReference>